<keyword evidence="3" id="KW-1185">Reference proteome</keyword>
<sequence length="145" mass="16605">MTSEFIFHLAFPIQNIPDAKKFYIDGLGCKLGRETHNSMILELYGHQLVAHVTDRPAPVQAGIYPRHFGIVFPTLADWQSLLDRANARQLKFYQSAKHRFAGEITEHRTFFLVDPFANLLEFKFYTHSESIFGATEFDRIGDLAG</sequence>
<dbReference type="OrthoDB" id="793940at2"/>
<protein>
    <submittedName>
        <fullName evidence="2">Glyoxalase</fullName>
    </submittedName>
</protein>
<name>A0A2T1GLV0_9CYAN</name>
<accession>A0A2T1GLV0</accession>
<evidence type="ECO:0000313" key="3">
    <source>
        <dbReference type="Proteomes" id="UP000238937"/>
    </source>
</evidence>
<reference evidence="2 3" key="1">
    <citation type="submission" date="2018-03" db="EMBL/GenBank/DDBJ databases">
        <title>The ancient ancestry and fast evolution of plastids.</title>
        <authorList>
            <person name="Moore K.R."/>
            <person name="Magnabosco C."/>
            <person name="Momper L."/>
            <person name="Gold D.A."/>
            <person name="Bosak T."/>
            <person name="Fournier G.P."/>
        </authorList>
    </citation>
    <scope>NUCLEOTIDE SEQUENCE [LARGE SCALE GENOMIC DNA]</scope>
    <source>
        <strain evidence="2 3">CCALA 037</strain>
    </source>
</reference>
<evidence type="ECO:0000259" key="1">
    <source>
        <dbReference type="PROSITE" id="PS51819"/>
    </source>
</evidence>
<dbReference type="PROSITE" id="PS51819">
    <property type="entry name" value="VOC"/>
    <property type="match status" value="1"/>
</dbReference>
<feature type="domain" description="VOC" evidence="1">
    <location>
        <begin position="5"/>
        <end position="125"/>
    </location>
</feature>
<dbReference type="InterPro" id="IPR004360">
    <property type="entry name" value="Glyas_Fos-R_dOase_dom"/>
</dbReference>
<organism evidence="2 3">
    <name type="scientific">Chamaesiphon polymorphus CCALA 037</name>
    <dbReference type="NCBI Taxonomy" id="2107692"/>
    <lineage>
        <taxon>Bacteria</taxon>
        <taxon>Bacillati</taxon>
        <taxon>Cyanobacteriota</taxon>
        <taxon>Cyanophyceae</taxon>
        <taxon>Gomontiellales</taxon>
        <taxon>Chamaesiphonaceae</taxon>
        <taxon>Chamaesiphon</taxon>
    </lineage>
</organism>
<dbReference type="PANTHER" id="PTHR39434:SF1">
    <property type="entry name" value="VOC DOMAIN-CONTAINING PROTEIN"/>
    <property type="match status" value="1"/>
</dbReference>
<gene>
    <name evidence="2" type="ORF">C7B77_03060</name>
</gene>
<dbReference type="Gene3D" id="3.10.180.10">
    <property type="entry name" value="2,3-Dihydroxybiphenyl 1,2-Dioxygenase, domain 1"/>
    <property type="match status" value="1"/>
</dbReference>
<dbReference type="InterPro" id="IPR029068">
    <property type="entry name" value="Glyas_Bleomycin-R_OHBP_Dase"/>
</dbReference>
<dbReference type="InterPro" id="IPR037523">
    <property type="entry name" value="VOC_core"/>
</dbReference>
<dbReference type="AlphaFoldDB" id="A0A2T1GLV0"/>
<proteinExistence type="predicted"/>
<dbReference type="EMBL" id="PVWO01000021">
    <property type="protein sequence ID" value="PSB58857.1"/>
    <property type="molecule type" value="Genomic_DNA"/>
</dbReference>
<dbReference type="Pfam" id="PF00903">
    <property type="entry name" value="Glyoxalase"/>
    <property type="match status" value="1"/>
</dbReference>
<dbReference type="PANTHER" id="PTHR39434">
    <property type="match status" value="1"/>
</dbReference>
<dbReference type="Proteomes" id="UP000238937">
    <property type="component" value="Unassembled WGS sequence"/>
</dbReference>
<dbReference type="RefSeq" id="WP_106300205.1">
    <property type="nucleotide sequence ID" value="NZ_PVWO01000021.1"/>
</dbReference>
<dbReference type="SUPFAM" id="SSF54593">
    <property type="entry name" value="Glyoxalase/Bleomycin resistance protein/Dihydroxybiphenyl dioxygenase"/>
    <property type="match status" value="1"/>
</dbReference>
<comment type="caution">
    <text evidence="2">The sequence shown here is derived from an EMBL/GenBank/DDBJ whole genome shotgun (WGS) entry which is preliminary data.</text>
</comment>
<evidence type="ECO:0000313" key="2">
    <source>
        <dbReference type="EMBL" id="PSB58857.1"/>
    </source>
</evidence>